<evidence type="ECO:0000256" key="7">
    <source>
        <dbReference type="ARBA" id="ARBA00022729"/>
    </source>
</evidence>
<reference evidence="17" key="1">
    <citation type="submission" date="2023-09" db="EMBL/GenBank/DDBJ databases">
        <authorList>
            <person name="Li S."/>
            <person name="Li X."/>
            <person name="Zhang C."/>
            <person name="Zhao Z."/>
        </authorList>
    </citation>
    <scope>NUCLEOTIDE SEQUENCE [LARGE SCALE GENOMIC DNA]</scope>
    <source>
        <strain evidence="17">SQ345</strain>
    </source>
</reference>
<feature type="domain" description="Peptidase S11 D-Ala-D-Ala carboxypeptidase A C-terminal" evidence="15">
    <location>
        <begin position="281"/>
        <end position="371"/>
    </location>
</feature>
<dbReference type="InterPro" id="IPR015956">
    <property type="entry name" value="Peniciliin-bd_prot_C_sf"/>
</dbReference>
<dbReference type="Pfam" id="PF00768">
    <property type="entry name" value="Peptidase_S11"/>
    <property type="match status" value="1"/>
</dbReference>
<dbReference type="SMART" id="SM00936">
    <property type="entry name" value="PBP5_C"/>
    <property type="match status" value="1"/>
</dbReference>
<evidence type="ECO:0000256" key="10">
    <source>
        <dbReference type="ARBA" id="ARBA00022984"/>
    </source>
</evidence>
<comment type="pathway">
    <text evidence="2">Cell wall biogenesis; peptidoglycan biosynthesis.</text>
</comment>
<keyword evidence="17" id="KW-1185">Reference proteome</keyword>
<feature type="signal peptide" evidence="14">
    <location>
        <begin position="1"/>
        <end position="26"/>
    </location>
</feature>
<keyword evidence="8 16" id="KW-0378">Hydrolase</keyword>
<dbReference type="InterPro" id="IPR018044">
    <property type="entry name" value="Peptidase_S11"/>
</dbReference>
<evidence type="ECO:0000313" key="16">
    <source>
        <dbReference type="EMBL" id="WNC70365.1"/>
    </source>
</evidence>
<dbReference type="PANTHER" id="PTHR21581">
    <property type="entry name" value="D-ALANYL-D-ALANINE CARBOXYPEPTIDASE"/>
    <property type="match status" value="1"/>
</dbReference>
<evidence type="ECO:0000256" key="4">
    <source>
        <dbReference type="ARBA" id="ARBA00012448"/>
    </source>
</evidence>
<keyword evidence="6" id="KW-0645">Protease</keyword>
<evidence type="ECO:0000256" key="1">
    <source>
        <dbReference type="ARBA" id="ARBA00003217"/>
    </source>
</evidence>
<dbReference type="InterPro" id="IPR012907">
    <property type="entry name" value="Peptidase_S11_C"/>
</dbReference>
<keyword evidence="7 14" id="KW-0732">Signal</keyword>
<dbReference type="InterPro" id="IPR037167">
    <property type="entry name" value="Peptidase_S11_C_sf"/>
</dbReference>
<evidence type="ECO:0000256" key="6">
    <source>
        <dbReference type="ARBA" id="ARBA00022670"/>
    </source>
</evidence>
<evidence type="ECO:0000256" key="9">
    <source>
        <dbReference type="ARBA" id="ARBA00022960"/>
    </source>
</evidence>
<accession>A0ABY9TNU4</accession>
<dbReference type="PANTHER" id="PTHR21581:SF6">
    <property type="entry name" value="TRAFFICKING PROTEIN PARTICLE COMPLEX SUBUNIT 12"/>
    <property type="match status" value="1"/>
</dbReference>
<gene>
    <name evidence="16" type="ORF">RI845_05415</name>
</gene>
<dbReference type="InterPro" id="IPR012338">
    <property type="entry name" value="Beta-lactam/transpept-like"/>
</dbReference>
<evidence type="ECO:0000259" key="15">
    <source>
        <dbReference type="SMART" id="SM00936"/>
    </source>
</evidence>
<evidence type="ECO:0000256" key="11">
    <source>
        <dbReference type="ARBA" id="ARBA00023316"/>
    </source>
</evidence>
<dbReference type="GO" id="GO:0016787">
    <property type="term" value="F:hydrolase activity"/>
    <property type="evidence" value="ECO:0007669"/>
    <property type="project" value="UniProtKB-KW"/>
</dbReference>
<organism evidence="16 17">
    <name type="scientific">Thalassotalea nanhaiensis</name>
    <dbReference type="NCBI Taxonomy" id="3065648"/>
    <lineage>
        <taxon>Bacteria</taxon>
        <taxon>Pseudomonadati</taxon>
        <taxon>Pseudomonadota</taxon>
        <taxon>Gammaproteobacteria</taxon>
        <taxon>Alteromonadales</taxon>
        <taxon>Colwelliaceae</taxon>
        <taxon>Thalassotalea</taxon>
    </lineage>
</organism>
<comment type="function">
    <text evidence="1">Removes C-terminal D-alanyl residues from sugar-peptide cell wall precursors.</text>
</comment>
<evidence type="ECO:0000256" key="3">
    <source>
        <dbReference type="ARBA" id="ARBA00007164"/>
    </source>
</evidence>
<keyword evidence="11" id="KW-0961">Cell wall biogenesis/degradation</keyword>
<name>A0ABY9TNU4_9GAMM</name>
<dbReference type="RefSeq" id="WP_348389506.1">
    <property type="nucleotide sequence ID" value="NZ_CP134146.1"/>
</dbReference>
<keyword evidence="10" id="KW-0573">Peptidoglycan synthesis</keyword>
<evidence type="ECO:0000256" key="14">
    <source>
        <dbReference type="SAM" id="SignalP"/>
    </source>
</evidence>
<comment type="catalytic activity">
    <reaction evidence="12">
        <text>Preferential cleavage: (Ac)2-L-Lys-D-Ala-|-D-Ala. Also transpeptidation of peptidyl-alanyl moieties that are N-acyl substituents of D-alanine.</text>
        <dbReference type="EC" id="3.4.16.4"/>
    </reaction>
</comment>
<dbReference type="SUPFAM" id="SSF69189">
    <property type="entry name" value="Penicillin-binding protein associated domain"/>
    <property type="match status" value="1"/>
</dbReference>
<evidence type="ECO:0000256" key="5">
    <source>
        <dbReference type="ARBA" id="ARBA00022645"/>
    </source>
</evidence>
<dbReference type="SUPFAM" id="SSF56601">
    <property type="entry name" value="beta-lactamase/transpeptidase-like"/>
    <property type="match status" value="1"/>
</dbReference>
<comment type="similarity">
    <text evidence="3 13">Belongs to the peptidase S11 family.</text>
</comment>
<feature type="chain" id="PRO_5047470898" description="serine-type D-Ala-D-Ala carboxypeptidase" evidence="14">
    <location>
        <begin position="27"/>
        <end position="387"/>
    </location>
</feature>
<dbReference type="Pfam" id="PF07943">
    <property type="entry name" value="PBP5_C"/>
    <property type="match status" value="1"/>
</dbReference>
<evidence type="ECO:0000256" key="13">
    <source>
        <dbReference type="RuleBase" id="RU004016"/>
    </source>
</evidence>
<dbReference type="Proteomes" id="UP001248581">
    <property type="component" value="Chromosome"/>
</dbReference>
<proteinExistence type="inferred from homology"/>
<sequence length="387" mass="42165">MTNSARKLINIFSGLVLATSAFTASATTIIPAAPQINAEGYILLDHATGKVIAEGNADIQLEPASLTKMMTSYIIGKEIEAGNIANDDLVTISENAWAKNFPDSSKMFIEVGTEVSVKLLNQGIIVASGNDACVAMSEHIAGSESAFADLMNAHAQQLGMLGSNFQNSHGLSGTEHFSTPRDMATLASALINDVPDEYAIYKQKSFTFNNIKQYNRNSLLWDKSMNVDGLKTGHHSKAGFNLVTSATKGNMRLVTVVMGAKSEQARKIESKKLLNYGFRFFETITPYKAGESFATNRVWMGDIKEVDLGILTDTSITIPRGQRKNLEANFKLDQQLEAPLAKGTVVGKVFLQLNGEDVGEYPLVTLQEVNEGSMFSRLVDYVKLQFL</sequence>
<keyword evidence="5" id="KW-0121">Carboxypeptidase</keyword>
<dbReference type="Gene3D" id="2.60.410.10">
    <property type="entry name" value="D-Ala-D-Ala carboxypeptidase, C-terminal domain"/>
    <property type="match status" value="1"/>
</dbReference>
<evidence type="ECO:0000313" key="17">
    <source>
        <dbReference type="Proteomes" id="UP001248581"/>
    </source>
</evidence>
<evidence type="ECO:0000256" key="12">
    <source>
        <dbReference type="ARBA" id="ARBA00034000"/>
    </source>
</evidence>
<dbReference type="EMBL" id="CP134146">
    <property type="protein sequence ID" value="WNC70365.1"/>
    <property type="molecule type" value="Genomic_DNA"/>
</dbReference>
<protein>
    <recommendedName>
        <fullName evidence="4">serine-type D-Ala-D-Ala carboxypeptidase</fullName>
        <ecNumber evidence="4">3.4.16.4</ecNumber>
    </recommendedName>
</protein>
<dbReference type="PRINTS" id="PR00725">
    <property type="entry name" value="DADACBPTASE1"/>
</dbReference>
<evidence type="ECO:0000256" key="2">
    <source>
        <dbReference type="ARBA" id="ARBA00004752"/>
    </source>
</evidence>
<dbReference type="EC" id="3.4.16.4" evidence="4"/>
<dbReference type="Gene3D" id="3.40.710.10">
    <property type="entry name" value="DD-peptidase/beta-lactamase superfamily"/>
    <property type="match status" value="1"/>
</dbReference>
<evidence type="ECO:0000256" key="8">
    <source>
        <dbReference type="ARBA" id="ARBA00022801"/>
    </source>
</evidence>
<keyword evidence="9" id="KW-0133">Cell shape</keyword>
<dbReference type="InterPro" id="IPR001967">
    <property type="entry name" value="Peptidase_S11_N"/>
</dbReference>